<protein>
    <submittedName>
        <fullName evidence="1">Uncharacterized protein</fullName>
    </submittedName>
</protein>
<dbReference type="EMBL" id="BAUL01000175">
    <property type="protein sequence ID" value="GAD96792.1"/>
    <property type="molecule type" value="Genomic_DNA"/>
</dbReference>
<organism evidence="1 2">
    <name type="scientific">Byssochlamys spectabilis (strain No. 5 / NBRC 109023)</name>
    <name type="common">Paecilomyces variotii</name>
    <dbReference type="NCBI Taxonomy" id="1356009"/>
    <lineage>
        <taxon>Eukaryota</taxon>
        <taxon>Fungi</taxon>
        <taxon>Dikarya</taxon>
        <taxon>Ascomycota</taxon>
        <taxon>Pezizomycotina</taxon>
        <taxon>Eurotiomycetes</taxon>
        <taxon>Eurotiomycetidae</taxon>
        <taxon>Eurotiales</taxon>
        <taxon>Thermoascaceae</taxon>
        <taxon>Paecilomyces</taxon>
    </lineage>
</organism>
<keyword evidence="2" id="KW-1185">Reference proteome</keyword>
<dbReference type="InParanoid" id="V5G7B3"/>
<proteinExistence type="predicted"/>
<dbReference type="AlphaFoldDB" id="V5G7B3"/>
<dbReference type="eggNOG" id="ENOG502RP8I">
    <property type="taxonomic scope" value="Eukaryota"/>
</dbReference>
<accession>V5G7B3</accession>
<dbReference type="Proteomes" id="UP000018001">
    <property type="component" value="Unassembled WGS sequence"/>
</dbReference>
<dbReference type="HOGENOM" id="CLU_1586249_0_0_1"/>
<evidence type="ECO:0000313" key="2">
    <source>
        <dbReference type="Proteomes" id="UP000018001"/>
    </source>
</evidence>
<gene>
    <name evidence="1" type="ORF">PVAR5_5457</name>
</gene>
<reference evidence="2" key="1">
    <citation type="journal article" date="2014" name="Genome Announc.">
        <title>Draft genome sequence of the formaldehyde-resistant fungus Byssochlamys spectabilis No. 5 (anamorph Paecilomyces variotii No. 5) (NBRC109023).</title>
        <authorList>
            <person name="Oka T."/>
            <person name="Ekino K."/>
            <person name="Fukuda K."/>
            <person name="Nomura Y."/>
        </authorList>
    </citation>
    <scope>NUCLEOTIDE SEQUENCE [LARGE SCALE GENOMIC DNA]</scope>
    <source>
        <strain evidence="2">No. 5 / NBRC 109023</strain>
    </source>
</reference>
<name>V5G7B3_BYSSN</name>
<dbReference type="OrthoDB" id="4510598at2759"/>
<evidence type="ECO:0000313" key="1">
    <source>
        <dbReference type="EMBL" id="GAD96792.1"/>
    </source>
</evidence>
<comment type="caution">
    <text evidence="1">The sequence shown here is derived from an EMBL/GenBank/DDBJ whole genome shotgun (WGS) entry which is preliminary data.</text>
</comment>
<sequence>MCFYKPNAPPCICTFYELLQPCRRATFYPSPKPQQNPNPIIRVCGVMNVTLAAVSRHCLVCESAAAFTADSAVIPCLGSDGADSLSAQNQHIGSYNDRCAELDCGIPAMAQNFDSFSSLGHKAETETVASGTEFDALSDDLLNDFGSLLPDYGDVQSLVESAALSKDR</sequence>